<protein>
    <recommendedName>
        <fullName evidence="2">DUF1468 domain-containing protein</fullName>
    </recommendedName>
</protein>
<proteinExistence type="predicted"/>
<feature type="transmembrane region" description="Helical" evidence="1">
    <location>
        <begin position="139"/>
        <end position="160"/>
    </location>
</feature>
<gene>
    <name evidence="3" type="ordered locus">Deide_3p01370</name>
</gene>
<reference evidence="3 4" key="1">
    <citation type="journal article" date="2009" name="PLoS Genet.">
        <title>Alliance of proteomics and genomics to unravel the specificities of Sahara bacterium Deinococcus deserti.</title>
        <authorList>
            <person name="de Groot A."/>
            <person name="Dulermo R."/>
            <person name="Ortet P."/>
            <person name="Blanchard L."/>
            <person name="Guerin P."/>
            <person name="Fernandez B."/>
            <person name="Vacherie B."/>
            <person name="Dossat C."/>
            <person name="Jolivet E."/>
            <person name="Siguier P."/>
            <person name="Chandler M."/>
            <person name="Barakat M."/>
            <person name="Dedieu A."/>
            <person name="Barbe V."/>
            <person name="Heulin T."/>
            <person name="Sommer S."/>
            <person name="Achouak W."/>
            <person name="Armengaud J."/>
        </authorList>
    </citation>
    <scope>NUCLEOTIDE SEQUENCE [LARGE SCALE GENOMIC DNA]</scope>
    <source>
        <strain evidence="4">DSM 17065 / CIP 109153 / LMG 22923 / VCD115</strain>
        <plasmid evidence="4">pDeide3</plasmid>
    </source>
</reference>
<evidence type="ECO:0000313" key="4">
    <source>
        <dbReference type="Proteomes" id="UP000002208"/>
    </source>
</evidence>
<evidence type="ECO:0000313" key="3">
    <source>
        <dbReference type="EMBL" id="ACO48079.1"/>
    </source>
</evidence>
<feature type="transmembrane region" description="Helical" evidence="1">
    <location>
        <begin position="12"/>
        <end position="28"/>
    </location>
</feature>
<dbReference type="RefSeq" id="WP_012694952.1">
    <property type="nucleotide sequence ID" value="NC_012528.1"/>
</dbReference>
<feature type="transmembrane region" description="Helical" evidence="1">
    <location>
        <begin position="40"/>
        <end position="60"/>
    </location>
</feature>
<dbReference type="EMBL" id="CP001117">
    <property type="protein sequence ID" value="ACO48079.1"/>
    <property type="molecule type" value="Genomic_DNA"/>
</dbReference>
<name>C1D3K0_DEIDV</name>
<keyword evidence="1" id="KW-0472">Membrane</keyword>
<feature type="transmembrane region" description="Helical" evidence="1">
    <location>
        <begin position="100"/>
        <end position="133"/>
    </location>
</feature>
<dbReference type="KEGG" id="ddr:Deide_3p01370"/>
<dbReference type="OrthoDB" id="4950333at2"/>
<evidence type="ECO:0000259" key="2">
    <source>
        <dbReference type="Pfam" id="PF07331"/>
    </source>
</evidence>
<dbReference type="InterPro" id="IPR009936">
    <property type="entry name" value="DUF1468"/>
</dbReference>
<organism evidence="3 4">
    <name type="scientific">Deinococcus deserti (strain DSM 17065 / CIP 109153 / LMG 22923 / VCD115)</name>
    <dbReference type="NCBI Taxonomy" id="546414"/>
    <lineage>
        <taxon>Bacteria</taxon>
        <taxon>Thermotogati</taxon>
        <taxon>Deinococcota</taxon>
        <taxon>Deinococci</taxon>
        <taxon>Deinococcales</taxon>
        <taxon>Deinococcaceae</taxon>
        <taxon>Deinococcus</taxon>
    </lineage>
</organism>
<dbReference type="Proteomes" id="UP000002208">
    <property type="component" value="Plasmid 3"/>
</dbReference>
<feature type="domain" description="DUF1468" evidence="2">
    <location>
        <begin position="12"/>
        <end position="165"/>
    </location>
</feature>
<geneLocation type="plasmid" evidence="4">
    <name>pDeide3</name>
</geneLocation>
<keyword evidence="1" id="KW-1133">Transmembrane helix</keyword>
<keyword evidence="1" id="KW-0812">Transmembrane</keyword>
<dbReference type="Pfam" id="PF07331">
    <property type="entry name" value="TctB"/>
    <property type="match status" value="1"/>
</dbReference>
<dbReference type="AlphaFoldDB" id="C1D3K0"/>
<dbReference type="HOGENOM" id="CLU_1515486_0_0_0"/>
<accession>C1D3K0</accession>
<keyword evidence="3" id="KW-0614">Plasmid</keyword>
<sequence>MEHTMQRYQQAAAVLFLFFAVFIVWQGLKLQYYTPLGPGSGFFAVWLGALLGLLALMQLVQTIRPARPATPPVMDADLNAPAEVEPEQVLPDRSGVIRIAAVIGALILTALLLPLLGFQITAFILLIFLLLGLERVRPVTAVIIALVFSVGLFQLLTRFLSVELPHSSLAVLKQLGL</sequence>
<evidence type="ECO:0000256" key="1">
    <source>
        <dbReference type="SAM" id="Phobius"/>
    </source>
</evidence>
<keyword evidence="4" id="KW-1185">Reference proteome</keyword>